<dbReference type="GO" id="GO:0015562">
    <property type="term" value="F:efflux transmembrane transporter activity"/>
    <property type="evidence" value="ECO:0007669"/>
    <property type="project" value="InterPro"/>
</dbReference>
<dbReference type="PANTHER" id="PTHR30026:SF20">
    <property type="entry name" value="OUTER MEMBRANE PROTEIN TOLC"/>
    <property type="match status" value="1"/>
</dbReference>
<feature type="region of interest" description="Disordered" evidence="9">
    <location>
        <begin position="208"/>
        <end position="235"/>
    </location>
</feature>
<dbReference type="GO" id="GO:1990281">
    <property type="term" value="C:efflux pump complex"/>
    <property type="evidence" value="ECO:0007669"/>
    <property type="project" value="TreeGrafter"/>
</dbReference>
<feature type="coiled-coil region" evidence="8">
    <location>
        <begin position="301"/>
        <end position="346"/>
    </location>
</feature>
<evidence type="ECO:0000256" key="10">
    <source>
        <dbReference type="SAM" id="SignalP"/>
    </source>
</evidence>
<comment type="caution">
    <text evidence="11">The sequence shown here is derived from an EMBL/GenBank/DDBJ whole genome shotgun (WGS) entry which is preliminary data.</text>
</comment>
<evidence type="ECO:0000256" key="8">
    <source>
        <dbReference type="SAM" id="Coils"/>
    </source>
</evidence>
<evidence type="ECO:0000256" key="2">
    <source>
        <dbReference type="ARBA" id="ARBA00007613"/>
    </source>
</evidence>
<keyword evidence="8" id="KW-0175">Coiled coil</keyword>
<dbReference type="AlphaFoldDB" id="A0A9X1IDU7"/>
<evidence type="ECO:0000313" key="11">
    <source>
        <dbReference type="EMBL" id="MCB4821255.1"/>
    </source>
</evidence>
<sequence>MTPVPAWRALPFPPLSLLLAGLLAAAPAAAAGVREGFQGALALSPDLRALEAEREVVTARRAQAEALLPGAPILGLGYRSDAVTQNRGFREYEGSLGLPVWLPGAASALRGSAEAQGLRLTARQARQRLLLAGEVRDAYWAWALAAAERDAARARLAAAQALERDLARQVGAGNAPRADLLLAQADARDAQLTLRDRETAVREAALAFRSLTGAEPTPQGGEPDRSATAAPGEDPRLRAVRAAATAGRADANLARVRDRPDPELGLQLRQERGSFDEPYGTRIQLGVRIPFAHAPAVRERVALAQADITAAEAEAAQLDRALALARDRARVRLEAARDLARGAETRHAVLAERAGLVERAYRGGELPLVELVRARAALADADAARRRAMVEAGRAVSQLNQVSGVEP</sequence>
<dbReference type="Gene3D" id="1.20.1600.10">
    <property type="entry name" value="Outer membrane efflux proteins (OEP)"/>
    <property type="match status" value="1"/>
</dbReference>
<reference evidence="11" key="1">
    <citation type="submission" date="2021-10" db="EMBL/GenBank/DDBJ databases">
        <title>Roseicella aerolatum sp. nov., isolated from aerosols of e-waste dismantling site.</title>
        <authorList>
            <person name="Qin T."/>
        </authorList>
    </citation>
    <scope>NUCLEOTIDE SEQUENCE</scope>
    <source>
        <strain evidence="11">GB24</strain>
    </source>
</reference>
<evidence type="ECO:0000256" key="7">
    <source>
        <dbReference type="ARBA" id="ARBA00023237"/>
    </source>
</evidence>
<evidence type="ECO:0000256" key="1">
    <source>
        <dbReference type="ARBA" id="ARBA00004442"/>
    </source>
</evidence>
<comment type="subcellular location">
    <subcellularLocation>
        <location evidence="1">Cell outer membrane</location>
    </subcellularLocation>
</comment>
<keyword evidence="6" id="KW-0472">Membrane</keyword>
<organism evidence="11 12">
    <name type="scientific">Roseicella aerolata</name>
    <dbReference type="NCBI Taxonomy" id="2883479"/>
    <lineage>
        <taxon>Bacteria</taxon>
        <taxon>Pseudomonadati</taxon>
        <taxon>Pseudomonadota</taxon>
        <taxon>Alphaproteobacteria</taxon>
        <taxon>Acetobacterales</taxon>
        <taxon>Roseomonadaceae</taxon>
        <taxon>Roseicella</taxon>
    </lineage>
</organism>
<evidence type="ECO:0000313" key="12">
    <source>
        <dbReference type="Proteomes" id="UP001139311"/>
    </source>
</evidence>
<keyword evidence="10" id="KW-0732">Signal</keyword>
<proteinExistence type="inferred from homology"/>
<accession>A0A9X1IDU7</accession>
<keyword evidence="5" id="KW-0812">Transmembrane</keyword>
<dbReference type="Proteomes" id="UP001139311">
    <property type="component" value="Unassembled WGS sequence"/>
</dbReference>
<evidence type="ECO:0000256" key="5">
    <source>
        <dbReference type="ARBA" id="ARBA00022692"/>
    </source>
</evidence>
<keyword evidence="12" id="KW-1185">Reference proteome</keyword>
<dbReference type="InterPro" id="IPR003423">
    <property type="entry name" value="OMP_efflux"/>
</dbReference>
<protein>
    <submittedName>
        <fullName evidence="11">TolC family protein</fullName>
    </submittedName>
</protein>
<gene>
    <name evidence="11" type="ORF">LHA35_05865</name>
</gene>
<dbReference type="GO" id="GO:0009279">
    <property type="term" value="C:cell outer membrane"/>
    <property type="evidence" value="ECO:0007669"/>
    <property type="project" value="UniProtKB-SubCell"/>
</dbReference>
<dbReference type="EMBL" id="JAJAQI010000006">
    <property type="protein sequence ID" value="MCB4821255.1"/>
    <property type="molecule type" value="Genomic_DNA"/>
</dbReference>
<feature type="chain" id="PRO_5040926081" evidence="10">
    <location>
        <begin position="31"/>
        <end position="407"/>
    </location>
</feature>
<dbReference type="SUPFAM" id="SSF56954">
    <property type="entry name" value="Outer membrane efflux proteins (OEP)"/>
    <property type="match status" value="1"/>
</dbReference>
<keyword evidence="3" id="KW-0813">Transport</keyword>
<dbReference type="Pfam" id="PF02321">
    <property type="entry name" value="OEP"/>
    <property type="match status" value="1"/>
</dbReference>
<evidence type="ECO:0000256" key="6">
    <source>
        <dbReference type="ARBA" id="ARBA00023136"/>
    </source>
</evidence>
<dbReference type="GO" id="GO:0015288">
    <property type="term" value="F:porin activity"/>
    <property type="evidence" value="ECO:0007669"/>
    <property type="project" value="TreeGrafter"/>
</dbReference>
<evidence type="ECO:0000256" key="3">
    <source>
        <dbReference type="ARBA" id="ARBA00022448"/>
    </source>
</evidence>
<feature type="signal peptide" evidence="10">
    <location>
        <begin position="1"/>
        <end position="30"/>
    </location>
</feature>
<dbReference type="PANTHER" id="PTHR30026">
    <property type="entry name" value="OUTER MEMBRANE PROTEIN TOLC"/>
    <property type="match status" value="1"/>
</dbReference>
<comment type="similarity">
    <text evidence="2">Belongs to the outer membrane factor (OMF) (TC 1.B.17) family.</text>
</comment>
<keyword evidence="7" id="KW-0998">Cell outer membrane</keyword>
<dbReference type="RefSeq" id="WP_226605721.1">
    <property type="nucleotide sequence ID" value="NZ_JAJAQI010000006.1"/>
</dbReference>
<evidence type="ECO:0000256" key="4">
    <source>
        <dbReference type="ARBA" id="ARBA00022452"/>
    </source>
</evidence>
<keyword evidence="4" id="KW-1134">Transmembrane beta strand</keyword>
<name>A0A9X1IDU7_9PROT</name>
<evidence type="ECO:0000256" key="9">
    <source>
        <dbReference type="SAM" id="MobiDB-lite"/>
    </source>
</evidence>
<dbReference type="InterPro" id="IPR051906">
    <property type="entry name" value="TolC-like"/>
</dbReference>